<dbReference type="AlphaFoldDB" id="A0A9X1HMF1"/>
<dbReference type="NCBIfam" id="TIGR02436">
    <property type="entry name" value="four helix bundle protein"/>
    <property type="match status" value="1"/>
</dbReference>
<dbReference type="Gene3D" id="1.20.1440.60">
    <property type="entry name" value="23S rRNA-intervening sequence"/>
    <property type="match status" value="1"/>
</dbReference>
<evidence type="ECO:0000313" key="2">
    <source>
        <dbReference type="Proteomes" id="UP001139409"/>
    </source>
</evidence>
<dbReference type="RefSeq" id="WP_225697215.1">
    <property type="nucleotide sequence ID" value="NZ_JAIXNE010000001.1"/>
</dbReference>
<dbReference type="SUPFAM" id="SSF158446">
    <property type="entry name" value="IVS-encoded protein-like"/>
    <property type="match status" value="1"/>
</dbReference>
<reference evidence="1" key="1">
    <citation type="submission" date="2021-09" db="EMBL/GenBank/DDBJ databases">
        <title>Fulvivirga sp. isolated from coastal sediment.</title>
        <authorList>
            <person name="Yu H."/>
        </authorList>
    </citation>
    <scope>NUCLEOTIDE SEQUENCE</scope>
    <source>
        <strain evidence="1">1062</strain>
    </source>
</reference>
<gene>
    <name evidence="1" type="ORF">LDX50_04485</name>
</gene>
<dbReference type="InterPro" id="IPR012657">
    <property type="entry name" value="23S_rRNA-intervening_sequence"/>
</dbReference>
<dbReference type="PANTHER" id="PTHR38471">
    <property type="entry name" value="FOUR HELIX BUNDLE PROTEIN"/>
    <property type="match status" value="1"/>
</dbReference>
<dbReference type="PANTHER" id="PTHR38471:SF2">
    <property type="entry name" value="FOUR HELIX BUNDLE PROTEIN"/>
    <property type="match status" value="1"/>
</dbReference>
<accession>A0A9X1HMF1</accession>
<proteinExistence type="predicted"/>
<protein>
    <submittedName>
        <fullName evidence="1">Four helix bundle protein</fullName>
    </submittedName>
</protein>
<name>A0A9X1HMF1_9BACT</name>
<dbReference type="InterPro" id="IPR036583">
    <property type="entry name" value="23S_rRNA_IVS_sf"/>
</dbReference>
<dbReference type="Pfam" id="PF05635">
    <property type="entry name" value="23S_rRNA_IVP"/>
    <property type="match status" value="1"/>
</dbReference>
<dbReference type="Proteomes" id="UP001139409">
    <property type="component" value="Unassembled WGS sequence"/>
</dbReference>
<evidence type="ECO:0000313" key="1">
    <source>
        <dbReference type="EMBL" id="MCA6074111.1"/>
    </source>
</evidence>
<dbReference type="EMBL" id="JAIXNE010000001">
    <property type="protein sequence ID" value="MCA6074111.1"/>
    <property type="molecule type" value="Genomic_DNA"/>
</dbReference>
<keyword evidence="2" id="KW-1185">Reference proteome</keyword>
<comment type="caution">
    <text evidence="1">The sequence shown here is derived from an EMBL/GenBank/DDBJ whole genome shotgun (WGS) entry which is preliminary data.</text>
</comment>
<organism evidence="1 2">
    <name type="scientific">Fulvivirga sedimenti</name>
    <dbReference type="NCBI Taxonomy" id="2879465"/>
    <lineage>
        <taxon>Bacteria</taxon>
        <taxon>Pseudomonadati</taxon>
        <taxon>Bacteroidota</taxon>
        <taxon>Cytophagia</taxon>
        <taxon>Cytophagales</taxon>
        <taxon>Fulvivirgaceae</taxon>
        <taxon>Fulvivirga</taxon>
    </lineage>
</organism>
<sequence length="116" mass="13569">MFHYKTLQVYQTAKDLYRYIRNILTVSKPDRIIADQLHRASLSVLLNIVEGAGRRTAPDKRNFYVVARASVFEVSEICDILHEEKCISSEELEKLNDTLEQLSKMLFKMIQVYTKK</sequence>